<name>D7CU79_TRURR</name>
<dbReference type="InterPro" id="IPR055170">
    <property type="entry name" value="GFO_IDH_MocA-like_dom"/>
</dbReference>
<dbReference type="PANTHER" id="PTHR43377">
    <property type="entry name" value="BILIVERDIN REDUCTASE A"/>
    <property type="match status" value="1"/>
</dbReference>
<dbReference type="KEGG" id="tra:Trad_0843"/>
<sequence length="336" mass="36394">MPRAPLRIGILSLAHVHADGYARLLLERPDVRFVGVSDDDPQRGARAEQAFGVRWFARHEDLLAEGLDGVLICSENALHRAHVALAAAAGAHVLCEKPIATTLEDAEAMRAACARAGVRFMTAFPMRFDASVRAAKDLLARGDLGELYAVNGINHSENPRGHRAWFAQRDLAGGGAVMDHTVHLVDLLRWYTGSEVREVYAEVANPFDPEVDVDTAGIVTLTFGSGLFAAVDCSWSRPAGIYPRWGHLKMELVGARGVVSVDAFGQYATRFGGTASRPVTWHNWGSDPNRAMLAAFLESVREAQEPPVTWRDGYEALKVALACYASAARAQPVALG</sequence>
<dbReference type="InterPro" id="IPR000683">
    <property type="entry name" value="Gfo/Idh/MocA-like_OxRdtase_N"/>
</dbReference>
<gene>
    <name evidence="3" type="ordered locus">Trad_0843</name>
</gene>
<keyword evidence="4" id="KW-1185">Reference proteome</keyword>
<dbReference type="SUPFAM" id="SSF55347">
    <property type="entry name" value="Glyceraldehyde-3-phosphate dehydrogenase-like, C-terminal domain"/>
    <property type="match status" value="1"/>
</dbReference>
<dbReference type="GO" id="GO:0000166">
    <property type="term" value="F:nucleotide binding"/>
    <property type="evidence" value="ECO:0007669"/>
    <property type="project" value="InterPro"/>
</dbReference>
<feature type="domain" description="Gfo/Idh/MocA-like oxidoreductase N-terminal" evidence="1">
    <location>
        <begin position="22"/>
        <end position="123"/>
    </location>
</feature>
<dbReference type="SUPFAM" id="SSF51735">
    <property type="entry name" value="NAD(P)-binding Rossmann-fold domains"/>
    <property type="match status" value="1"/>
</dbReference>
<dbReference type="Proteomes" id="UP000000379">
    <property type="component" value="Chromosome"/>
</dbReference>
<reference evidence="4" key="1">
    <citation type="submission" date="2010-05" db="EMBL/GenBank/DDBJ databases">
        <title>The complete genome of Truepera radiovictris DSM 17093.</title>
        <authorList>
            <consortium name="US DOE Joint Genome Institute (JGI-PGF)"/>
            <person name="Lucas S."/>
            <person name="Copeland A."/>
            <person name="Lapidus A."/>
            <person name="Glavina del Rio T."/>
            <person name="Dalin E."/>
            <person name="Tice H."/>
            <person name="Bruce D."/>
            <person name="Goodwin L."/>
            <person name="Pitluck S."/>
            <person name="Kyrpides N."/>
            <person name="Mavromatis K."/>
            <person name="Ovchinnikova G."/>
            <person name="Munk A.C."/>
            <person name="Detter J.C."/>
            <person name="Han C."/>
            <person name="Tapia R."/>
            <person name="Land M."/>
            <person name="Hauser L."/>
            <person name="Markowitz V."/>
            <person name="Cheng J.-F."/>
            <person name="Hugenholtz P."/>
            <person name="Woyke T."/>
            <person name="Wu D."/>
            <person name="Tindall B."/>
            <person name="Pomrenke H.G."/>
            <person name="Brambilla E."/>
            <person name="Klenk H.-P."/>
            <person name="Eisen J.A."/>
        </authorList>
    </citation>
    <scope>NUCLEOTIDE SEQUENCE [LARGE SCALE GENOMIC DNA]</scope>
    <source>
        <strain evidence="4">DSM 17093 / CIP 108686 / LMG 22925 / RQ-24</strain>
    </source>
</reference>
<dbReference type="HOGENOM" id="CLU_023194_1_2_0"/>
<dbReference type="EMBL" id="CP002049">
    <property type="protein sequence ID" value="ADI13977.1"/>
    <property type="molecule type" value="Genomic_DNA"/>
</dbReference>
<dbReference type="Gene3D" id="3.40.50.720">
    <property type="entry name" value="NAD(P)-binding Rossmann-like Domain"/>
    <property type="match status" value="1"/>
</dbReference>
<reference evidence="3 4" key="2">
    <citation type="journal article" date="2011" name="Stand. Genomic Sci.">
        <title>Complete genome sequence of Truepera radiovictrix type strain (RQ-24).</title>
        <authorList>
            <person name="Ivanova N."/>
            <person name="Rohde C."/>
            <person name="Munk C."/>
            <person name="Nolan M."/>
            <person name="Lucas S."/>
            <person name="Del Rio T.G."/>
            <person name="Tice H."/>
            <person name="Deshpande S."/>
            <person name="Cheng J.F."/>
            <person name="Tapia R."/>
            <person name="Han C."/>
            <person name="Goodwin L."/>
            <person name="Pitluck S."/>
            <person name="Liolios K."/>
            <person name="Mavromatis K."/>
            <person name="Mikhailova N."/>
            <person name="Pati A."/>
            <person name="Chen A."/>
            <person name="Palaniappan K."/>
            <person name="Land M."/>
            <person name="Hauser L."/>
            <person name="Chang Y.J."/>
            <person name="Jeffries C.D."/>
            <person name="Brambilla E."/>
            <person name="Rohde M."/>
            <person name="Goker M."/>
            <person name="Tindall B.J."/>
            <person name="Woyke T."/>
            <person name="Bristow J."/>
            <person name="Eisen J.A."/>
            <person name="Markowitz V."/>
            <person name="Hugenholtz P."/>
            <person name="Kyrpides N.C."/>
            <person name="Klenk H.P."/>
            <person name="Lapidus A."/>
        </authorList>
    </citation>
    <scope>NUCLEOTIDE SEQUENCE [LARGE SCALE GENOMIC DNA]</scope>
    <source>
        <strain evidence="4">DSM 17093 / CIP 108686 / LMG 22925 / RQ-24</strain>
    </source>
</reference>
<evidence type="ECO:0000259" key="1">
    <source>
        <dbReference type="Pfam" id="PF01408"/>
    </source>
</evidence>
<dbReference type="eggNOG" id="COG0673">
    <property type="taxonomic scope" value="Bacteria"/>
</dbReference>
<dbReference type="InterPro" id="IPR036291">
    <property type="entry name" value="NAD(P)-bd_dom_sf"/>
</dbReference>
<evidence type="ECO:0000313" key="4">
    <source>
        <dbReference type="Proteomes" id="UP000000379"/>
    </source>
</evidence>
<dbReference type="RefSeq" id="WP_013177349.1">
    <property type="nucleotide sequence ID" value="NC_014221.1"/>
</dbReference>
<evidence type="ECO:0000313" key="3">
    <source>
        <dbReference type="EMBL" id="ADI13977.1"/>
    </source>
</evidence>
<dbReference type="STRING" id="649638.Trad_0843"/>
<organism evidence="3 4">
    <name type="scientific">Truepera radiovictrix (strain DSM 17093 / CIP 108686 / LMG 22925 / RQ-24)</name>
    <dbReference type="NCBI Taxonomy" id="649638"/>
    <lineage>
        <taxon>Bacteria</taxon>
        <taxon>Thermotogati</taxon>
        <taxon>Deinococcota</taxon>
        <taxon>Deinococci</taxon>
        <taxon>Trueperales</taxon>
        <taxon>Trueperaceae</taxon>
        <taxon>Truepera</taxon>
    </lineage>
</organism>
<dbReference type="InterPro" id="IPR051450">
    <property type="entry name" value="Gfo/Idh/MocA_Oxidoreductases"/>
</dbReference>
<proteinExistence type="predicted"/>
<dbReference type="Pfam" id="PF01408">
    <property type="entry name" value="GFO_IDH_MocA"/>
    <property type="match status" value="1"/>
</dbReference>
<protein>
    <submittedName>
        <fullName evidence="3">Oxidoreductase domain protein</fullName>
    </submittedName>
</protein>
<dbReference type="Pfam" id="PF22725">
    <property type="entry name" value="GFO_IDH_MocA_C3"/>
    <property type="match status" value="1"/>
</dbReference>
<dbReference type="Gene3D" id="3.30.360.10">
    <property type="entry name" value="Dihydrodipicolinate Reductase, domain 2"/>
    <property type="match status" value="1"/>
</dbReference>
<evidence type="ECO:0000259" key="2">
    <source>
        <dbReference type="Pfam" id="PF22725"/>
    </source>
</evidence>
<dbReference type="PANTHER" id="PTHR43377:SF1">
    <property type="entry name" value="BILIVERDIN REDUCTASE A"/>
    <property type="match status" value="1"/>
</dbReference>
<feature type="domain" description="GFO/IDH/MocA-like oxidoreductase" evidence="2">
    <location>
        <begin position="132"/>
        <end position="259"/>
    </location>
</feature>
<dbReference type="AlphaFoldDB" id="D7CU79"/>
<accession>D7CU79</accession>